<dbReference type="Gene3D" id="3.40.50.300">
    <property type="entry name" value="P-loop containing nucleotide triphosphate hydrolases"/>
    <property type="match status" value="1"/>
</dbReference>
<proteinExistence type="predicted"/>
<feature type="modified residue" description="4-aspartylphosphate" evidence="6">
    <location>
        <position position="53"/>
    </location>
</feature>
<comment type="caution">
    <text evidence="10">The sequence shown here is derived from an EMBL/GenBank/DDBJ whole genome shotgun (WGS) entry which is preliminary data.</text>
</comment>
<dbReference type="InterPro" id="IPR011006">
    <property type="entry name" value="CheY-like_superfamily"/>
</dbReference>
<dbReference type="InterPro" id="IPR025944">
    <property type="entry name" value="Sigma_54_int_dom_CS"/>
</dbReference>
<dbReference type="PROSITE" id="PS50045">
    <property type="entry name" value="SIGMA54_INTERACT_4"/>
    <property type="match status" value="1"/>
</dbReference>
<dbReference type="SUPFAM" id="SSF46689">
    <property type="entry name" value="Homeodomain-like"/>
    <property type="match status" value="1"/>
</dbReference>
<dbReference type="PRINTS" id="PR01590">
    <property type="entry name" value="HTHFIS"/>
</dbReference>
<dbReference type="InterPro" id="IPR025662">
    <property type="entry name" value="Sigma_54_int_dom_ATP-bd_1"/>
</dbReference>
<keyword evidence="4" id="KW-0238">DNA-binding</keyword>
<dbReference type="Pfam" id="PF00072">
    <property type="entry name" value="Response_reg"/>
    <property type="match status" value="1"/>
</dbReference>
<gene>
    <name evidence="10" type="ORF">GON04_17765</name>
</gene>
<dbReference type="CDD" id="cd00009">
    <property type="entry name" value="AAA"/>
    <property type="match status" value="1"/>
</dbReference>
<dbReference type="PROSITE" id="PS00676">
    <property type="entry name" value="SIGMA54_INTERACT_2"/>
    <property type="match status" value="1"/>
</dbReference>
<reference evidence="10 11" key="1">
    <citation type="submission" date="2019-12" db="EMBL/GenBank/DDBJ databases">
        <authorList>
            <person name="Huq M.A."/>
        </authorList>
    </citation>
    <scope>NUCLEOTIDE SEQUENCE [LARGE SCALE GENOMIC DNA]</scope>
    <source>
        <strain evidence="10 11">MAH-25</strain>
    </source>
</reference>
<dbReference type="EMBL" id="WSEL01000009">
    <property type="protein sequence ID" value="MVQ31308.1"/>
    <property type="molecule type" value="Genomic_DNA"/>
</dbReference>
<evidence type="ECO:0000256" key="7">
    <source>
        <dbReference type="SAM" id="MobiDB-lite"/>
    </source>
</evidence>
<dbReference type="GO" id="GO:0043565">
    <property type="term" value="F:sequence-specific DNA binding"/>
    <property type="evidence" value="ECO:0007669"/>
    <property type="project" value="InterPro"/>
</dbReference>
<dbReference type="SMART" id="SM00448">
    <property type="entry name" value="REC"/>
    <property type="match status" value="1"/>
</dbReference>
<keyword evidence="11" id="KW-1185">Reference proteome</keyword>
<dbReference type="GO" id="GO:0000160">
    <property type="term" value="P:phosphorelay signal transduction system"/>
    <property type="evidence" value="ECO:0007669"/>
    <property type="project" value="InterPro"/>
</dbReference>
<dbReference type="PROSITE" id="PS00688">
    <property type="entry name" value="SIGMA54_INTERACT_3"/>
    <property type="match status" value="1"/>
</dbReference>
<protein>
    <submittedName>
        <fullName evidence="10">Response regulator</fullName>
    </submittedName>
</protein>
<dbReference type="Gene3D" id="1.10.10.60">
    <property type="entry name" value="Homeodomain-like"/>
    <property type="match status" value="1"/>
</dbReference>
<name>A0A6N8IX10_9BURK</name>
<dbReference type="Pfam" id="PF25601">
    <property type="entry name" value="AAA_lid_14"/>
    <property type="match status" value="1"/>
</dbReference>
<dbReference type="SUPFAM" id="SSF52172">
    <property type="entry name" value="CheY-like"/>
    <property type="match status" value="1"/>
</dbReference>
<evidence type="ECO:0000313" key="11">
    <source>
        <dbReference type="Proteomes" id="UP000469385"/>
    </source>
</evidence>
<evidence type="ECO:0000256" key="1">
    <source>
        <dbReference type="ARBA" id="ARBA00022741"/>
    </source>
</evidence>
<feature type="region of interest" description="Disordered" evidence="7">
    <location>
        <begin position="121"/>
        <end position="143"/>
    </location>
</feature>
<dbReference type="Proteomes" id="UP000469385">
    <property type="component" value="Unassembled WGS sequence"/>
</dbReference>
<keyword evidence="1" id="KW-0547">Nucleotide-binding</keyword>
<feature type="domain" description="Response regulatory" evidence="9">
    <location>
        <begin position="4"/>
        <end position="118"/>
    </location>
</feature>
<evidence type="ECO:0000256" key="4">
    <source>
        <dbReference type="ARBA" id="ARBA00023125"/>
    </source>
</evidence>
<dbReference type="InterPro" id="IPR058031">
    <property type="entry name" value="AAA_lid_NorR"/>
</dbReference>
<dbReference type="Pfam" id="PF02954">
    <property type="entry name" value="HTH_8"/>
    <property type="match status" value="1"/>
</dbReference>
<dbReference type="PANTHER" id="PTHR32071">
    <property type="entry name" value="TRANSCRIPTIONAL REGULATORY PROTEIN"/>
    <property type="match status" value="1"/>
</dbReference>
<dbReference type="InterPro" id="IPR001789">
    <property type="entry name" value="Sig_transdc_resp-reg_receiver"/>
</dbReference>
<keyword evidence="6" id="KW-0597">Phosphoprotein</keyword>
<accession>A0A6N8IX10</accession>
<dbReference type="GO" id="GO:0005524">
    <property type="term" value="F:ATP binding"/>
    <property type="evidence" value="ECO:0007669"/>
    <property type="project" value="UniProtKB-KW"/>
</dbReference>
<dbReference type="InterPro" id="IPR003593">
    <property type="entry name" value="AAA+_ATPase"/>
</dbReference>
<dbReference type="PANTHER" id="PTHR32071:SF113">
    <property type="entry name" value="ALGINATE BIOSYNTHESIS TRANSCRIPTIONAL REGULATORY PROTEIN ALGB"/>
    <property type="match status" value="1"/>
</dbReference>
<dbReference type="AlphaFoldDB" id="A0A6N8IX10"/>
<dbReference type="SMART" id="SM00382">
    <property type="entry name" value="AAA"/>
    <property type="match status" value="1"/>
</dbReference>
<dbReference type="InterPro" id="IPR027417">
    <property type="entry name" value="P-loop_NTPase"/>
</dbReference>
<dbReference type="Gene3D" id="3.40.50.2300">
    <property type="match status" value="1"/>
</dbReference>
<dbReference type="SUPFAM" id="SSF52540">
    <property type="entry name" value="P-loop containing nucleoside triphosphate hydrolases"/>
    <property type="match status" value="1"/>
</dbReference>
<keyword evidence="2" id="KW-0067">ATP-binding</keyword>
<keyword evidence="5" id="KW-0804">Transcription</keyword>
<dbReference type="FunFam" id="3.40.50.300:FF:000006">
    <property type="entry name" value="DNA-binding transcriptional regulator NtrC"/>
    <property type="match status" value="1"/>
</dbReference>
<keyword evidence="3" id="KW-0805">Transcription regulation</keyword>
<organism evidence="10 11">
    <name type="scientific">Ramlibacter pinisoli</name>
    <dbReference type="NCBI Taxonomy" id="2682844"/>
    <lineage>
        <taxon>Bacteria</taxon>
        <taxon>Pseudomonadati</taxon>
        <taxon>Pseudomonadota</taxon>
        <taxon>Betaproteobacteria</taxon>
        <taxon>Burkholderiales</taxon>
        <taxon>Comamonadaceae</taxon>
        <taxon>Ramlibacter</taxon>
    </lineage>
</organism>
<dbReference type="PROSITE" id="PS00675">
    <property type="entry name" value="SIGMA54_INTERACT_1"/>
    <property type="match status" value="1"/>
</dbReference>
<dbReference type="InterPro" id="IPR002197">
    <property type="entry name" value="HTH_Fis"/>
</dbReference>
<dbReference type="InterPro" id="IPR009057">
    <property type="entry name" value="Homeodomain-like_sf"/>
</dbReference>
<evidence type="ECO:0000256" key="5">
    <source>
        <dbReference type="ARBA" id="ARBA00023163"/>
    </source>
</evidence>
<evidence type="ECO:0000313" key="10">
    <source>
        <dbReference type="EMBL" id="MVQ31308.1"/>
    </source>
</evidence>
<evidence type="ECO:0000256" key="6">
    <source>
        <dbReference type="PROSITE-ProRule" id="PRU00169"/>
    </source>
</evidence>
<dbReference type="RefSeq" id="WP_157399369.1">
    <property type="nucleotide sequence ID" value="NZ_WSEL01000009.1"/>
</dbReference>
<evidence type="ECO:0000256" key="3">
    <source>
        <dbReference type="ARBA" id="ARBA00023015"/>
    </source>
</evidence>
<dbReference type="Gene3D" id="1.10.8.60">
    <property type="match status" value="1"/>
</dbReference>
<feature type="domain" description="Sigma-54 factor interaction" evidence="8">
    <location>
        <begin position="142"/>
        <end position="379"/>
    </location>
</feature>
<evidence type="ECO:0000259" key="8">
    <source>
        <dbReference type="PROSITE" id="PS50045"/>
    </source>
</evidence>
<sequence>MSRSILVIEDNATLARNLATSLRQHGYGVTVAAQGTQGLAEAEANPPDVVLVDYNLPGINGLEVLRRLRSRQPEVRTIMITGHGSVEIAVEAMKSGACDYLSKPVALADVHHAVEKALGESAPPVARAPSRGPPAGSSLGSLLGDSPPMLTLKDALARLFEAEEALKDHDRPTVLITGETGTGKELVARAIHQGGARREGPFVELNCASLPVALVESELFGFERGAFTDARERKPGIVEMAQGGTLFLDEIGELDLSVQSKLLKLIEDRVTRRLGSVRDNRSHVRIIAATNQQLERQVALGHFRADLFFRLRIVHLHLPALRERGADILMLARHFLALHGERYGKTGLRLAPACERLLLDYPWPGNVRELRNCLEQAVLMAQTDEIQAEQVVLAPMAAFGVDEAPSSGMGVLPEQGVVLEEVEGTLMRQALMRTRWNVTRAAKLLGVSRDTLRYRIEKFELQPPDNLT</sequence>
<evidence type="ECO:0000259" key="9">
    <source>
        <dbReference type="PROSITE" id="PS50110"/>
    </source>
</evidence>
<dbReference type="InterPro" id="IPR025943">
    <property type="entry name" value="Sigma_54_int_dom_ATP-bd_2"/>
</dbReference>
<dbReference type="PROSITE" id="PS50110">
    <property type="entry name" value="RESPONSE_REGULATORY"/>
    <property type="match status" value="1"/>
</dbReference>
<dbReference type="GO" id="GO:0006355">
    <property type="term" value="P:regulation of DNA-templated transcription"/>
    <property type="evidence" value="ECO:0007669"/>
    <property type="project" value="InterPro"/>
</dbReference>
<evidence type="ECO:0000256" key="2">
    <source>
        <dbReference type="ARBA" id="ARBA00022840"/>
    </source>
</evidence>
<dbReference type="InterPro" id="IPR002078">
    <property type="entry name" value="Sigma_54_int"/>
</dbReference>
<dbReference type="Pfam" id="PF00158">
    <property type="entry name" value="Sigma54_activat"/>
    <property type="match status" value="1"/>
</dbReference>